<protein>
    <recommendedName>
        <fullName evidence="5">DUF4408 domain-containing protein</fullName>
    </recommendedName>
</protein>
<sequence>MEAEKAGAASKTYNDPFRSILFVVEVTAVVTLLGYWCLPAMVNLLHEVVVWLDWFTFVLRNLFFVFLVVNVIIFLIYVSFCKTNTGKKKPDLQDQYLAAFPPLPRACPYDVFDIGEYNHSYSYTEPAPTVQAVKAVEESSCTCCCDREVVEVSSKSYRRTRSEKTKKTEKMVEYRRTESERMMKTASWRSQTMDGLSSEEFRMTVETFITEKKKTLLQDMDQWQNGTVPQWRKNGALQNGVFPQWQSLQWQNPVPEPQNDIVQWQNPVPEPQNDVVQWQRSRDNGSGRHRRGHRSRSHRLVGGSGSNGSYLAISN</sequence>
<keyword evidence="2" id="KW-1133">Transmembrane helix</keyword>
<evidence type="ECO:0000256" key="2">
    <source>
        <dbReference type="SAM" id="Phobius"/>
    </source>
</evidence>
<dbReference type="STRING" id="81985.R0IIM7"/>
<accession>R0IIM7</accession>
<dbReference type="PANTHER" id="PTHR33640:SF20">
    <property type="entry name" value="TRANSMEMBRANE PROTEIN"/>
    <property type="match status" value="1"/>
</dbReference>
<dbReference type="KEGG" id="crb:17898498"/>
<dbReference type="AlphaFoldDB" id="R0IIM7"/>
<dbReference type="Proteomes" id="UP000029121">
    <property type="component" value="Unassembled WGS sequence"/>
</dbReference>
<evidence type="ECO:0000313" key="3">
    <source>
        <dbReference type="EMBL" id="EOA38300.1"/>
    </source>
</evidence>
<name>R0IIM7_9BRAS</name>
<keyword evidence="2" id="KW-0472">Membrane</keyword>
<dbReference type="OrthoDB" id="1082160at2759"/>
<feature type="transmembrane region" description="Helical" evidence="2">
    <location>
        <begin position="62"/>
        <end position="80"/>
    </location>
</feature>
<gene>
    <name evidence="3" type="ORF">CARUB_v10009793mg</name>
</gene>
<feature type="compositionally biased region" description="Basic residues" evidence="1">
    <location>
        <begin position="287"/>
        <end position="299"/>
    </location>
</feature>
<evidence type="ECO:0008006" key="5">
    <source>
        <dbReference type="Google" id="ProtNLM"/>
    </source>
</evidence>
<evidence type="ECO:0000313" key="4">
    <source>
        <dbReference type="Proteomes" id="UP000029121"/>
    </source>
</evidence>
<organism evidence="3 4">
    <name type="scientific">Capsella rubella</name>
    <dbReference type="NCBI Taxonomy" id="81985"/>
    <lineage>
        <taxon>Eukaryota</taxon>
        <taxon>Viridiplantae</taxon>
        <taxon>Streptophyta</taxon>
        <taxon>Embryophyta</taxon>
        <taxon>Tracheophyta</taxon>
        <taxon>Spermatophyta</taxon>
        <taxon>Magnoliopsida</taxon>
        <taxon>eudicotyledons</taxon>
        <taxon>Gunneridae</taxon>
        <taxon>Pentapetalae</taxon>
        <taxon>rosids</taxon>
        <taxon>malvids</taxon>
        <taxon>Brassicales</taxon>
        <taxon>Brassicaceae</taxon>
        <taxon>Camelineae</taxon>
        <taxon>Capsella</taxon>
    </lineage>
</organism>
<feature type="region of interest" description="Disordered" evidence="1">
    <location>
        <begin position="272"/>
        <end position="315"/>
    </location>
</feature>
<keyword evidence="2" id="KW-0812">Transmembrane</keyword>
<feature type="transmembrane region" description="Helical" evidence="2">
    <location>
        <begin position="20"/>
        <end position="42"/>
    </location>
</feature>
<dbReference type="PANTHER" id="PTHR33640">
    <property type="entry name" value="TRANSMEMBRANE PROTEIN"/>
    <property type="match status" value="1"/>
</dbReference>
<reference evidence="4" key="1">
    <citation type="journal article" date="2013" name="Nat. Genet.">
        <title>The Capsella rubella genome and the genomic consequences of rapid mating system evolution.</title>
        <authorList>
            <person name="Slotte T."/>
            <person name="Hazzouri K.M."/>
            <person name="Agren J.A."/>
            <person name="Koenig D."/>
            <person name="Maumus F."/>
            <person name="Guo Y.L."/>
            <person name="Steige K."/>
            <person name="Platts A.E."/>
            <person name="Escobar J.S."/>
            <person name="Newman L.K."/>
            <person name="Wang W."/>
            <person name="Mandakova T."/>
            <person name="Vello E."/>
            <person name="Smith L.M."/>
            <person name="Henz S.R."/>
            <person name="Steffen J."/>
            <person name="Takuno S."/>
            <person name="Brandvain Y."/>
            <person name="Coop G."/>
            <person name="Andolfatto P."/>
            <person name="Hu T.T."/>
            <person name="Blanchette M."/>
            <person name="Clark R.M."/>
            <person name="Quesneville H."/>
            <person name="Nordborg M."/>
            <person name="Gaut B.S."/>
            <person name="Lysak M.A."/>
            <person name="Jenkins J."/>
            <person name="Grimwood J."/>
            <person name="Chapman J."/>
            <person name="Prochnik S."/>
            <person name="Shu S."/>
            <person name="Rokhsar D."/>
            <person name="Schmutz J."/>
            <person name="Weigel D."/>
            <person name="Wright S.I."/>
        </authorList>
    </citation>
    <scope>NUCLEOTIDE SEQUENCE [LARGE SCALE GENOMIC DNA]</scope>
    <source>
        <strain evidence="4">cv. Monte Gargano</strain>
    </source>
</reference>
<evidence type="ECO:0000256" key="1">
    <source>
        <dbReference type="SAM" id="MobiDB-lite"/>
    </source>
</evidence>
<dbReference type="EMBL" id="KB870805">
    <property type="protein sequence ID" value="EOA38300.1"/>
    <property type="molecule type" value="Genomic_DNA"/>
</dbReference>
<keyword evidence="4" id="KW-1185">Reference proteome</keyword>
<proteinExistence type="predicted"/>